<proteinExistence type="predicted"/>
<dbReference type="AlphaFoldDB" id="A0A9D4K790"/>
<dbReference type="Proteomes" id="UP000828390">
    <property type="component" value="Unassembled WGS sequence"/>
</dbReference>
<reference evidence="1" key="1">
    <citation type="journal article" date="2019" name="bioRxiv">
        <title>The Genome of the Zebra Mussel, Dreissena polymorpha: A Resource for Invasive Species Research.</title>
        <authorList>
            <person name="McCartney M.A."/>
            <person name="Auch B."/>
            <person name="Kono T."/>
            <person name="Mallez S."/>
            <person name="Zhang Y."/>
            <person name="Obille A."/>
            <person name="Becker A."/>
            <person name="Abrahante J.E."/>
            <person name="Garbe J."/>
            <person name="Badalamenti J.P."/>
            <person name="Herman A."/>
            <person name="Mangelson H."/>
            <person name="Liachko I."/>
            <person name="Sullivan S."/>
            <person name="Sone E.D."/>
            <person name="Koren S."/>
            <person name="Silverstein K.A.T."/>
            <person name="Beckman K.B."/>
            <person name="Gohl D.M."/>
        </authorList>
    </citation>
    <scope>NUCLEOTIDE SEQUENCE</scope>
    <source>
        <strain evidence="1">Duluth1</strain>
        <tissue evidence="1">Whole animal</tissue>
    </source>
</reference>
<accession>A0A9D4K790</accession>
<gene>
    <name evidence="1" type="ORF">DPMN_107721</name>
</gene>
<evidence type="ECO:0000313" key="1">
    <source>
        <dbReference type="EMBL" id="KAH3834397.1"/>
    </source>
</evidence>
<name>A0A9D4K790_DREPO</name>
<keyword evidence="2" id="KW-1185">Reference proteome</keyword>
<comment type="caution">
    <text evidence="1">The sequence shown here is derived from an EMBL/GenBank/DDBJ whole genome shotgun (WGS) entry which is preliminary data.</text>
</comment>
<dbReference type="InterPro" id="IPR013783">
    <property type="entry name" value="Ig-like_fold"/>
</dbReference>
<dbReference type="EMBL" id="JAIWYP010000004">
    <property type="protein sequence ID" value="KAH3834397.1"/>
    <property type="molecule type" value="Genomic_DNA"/>
</dbReference>
<protein>
    <submittedName>
        <fullName evidence="1">Uncharacterized protein</fullName>
    </submittedName>
</protein>
<evidence type="ECO:0000313" key="2">
    <source>
        <dbReference type="Proteomes" id="UP000828390"/>
    </source>
</evidence>
<sequence>MEVTMKQMEGFALHEGTGAKHEFCLCGGQSETVKFYIVPKVLGEIALEVIVSMCPDENAV</sequence>
<dbReference type="Gene3D" id="2.60.40.10">
    <property type="entry name" value="Immunoglobulins"/>
    <property type="match status" value="1"/>
</dbReference>
<organism evidence="1 2">
    <name type="scientific">Dreissena polymorpha</name>
    <name type="common">Zebra mussel</name>
    <name type="synonym">Mytilus polymorpha</name>
    <dbReference type="NCBI Taxonomy" id="45954"/>
    <lineage>
        <taxon>Eukaryota</taxon>
        <taxon>Metazoa</taxon>
        <taxon>Spiralia</taxon>
        <taxon>Lophotrochozoa</taxon>
        <taxon>Mollusca</taxon>
        <taxon>Bivalvia</taxon>
        <taxon>Autobranchia</taxon>
        <taxon>Heteroconchia</taxon>
        <taxon>Euheterodonta</taxon>
        <taxon>Imparidentia</taxon>
        <taxon>Neoheterodontei</taxon>
        <taxon>Myida</taxon>
        <taxon>Dreissenoidea</taxon>
        <taxon>Dreissenidae</taxon>
        <taxon>Dreissena</taxon>
    </lineage>
</organism>
<reference evidence="1" key="2">
    <citation type="submission" date="2020-11" db="EMBL/GenBank/DDBJ databases">
        <authorList>
            <person name="McCartney M.A."/>
            <person name="Auch B."/>
            <person name="Kono T."/>
            <person name="Mallez S."/>
            <person name="Becker A."/>
            <person name="Gohl D.M."/>
            <person name="Silverstein K.A.T."/>
            <person name="Koren S."/>
            <person name="Bechman K.B."/>
            <person name="Herman A."/>
            <person name="Abrahante J.E."/>
            <person name="Garbe J."/>
        </authorList>
    </citation>
    <scope>NUCLEOTIDE SEQUENCE</scope>
    <source>
        <strain evidence="1">Duluth1</strain>
        <tissue evidence="1">Whole animal</tissue>
    </source>
</reference>